<dbReference type="AlphaFoldDB" id="A0A1I7N2Z7"/>
<dbReference type="GO" id="GO:0047372">
    <property type="term" value="F:monoacylglycerol lipase activity"/>
    <property type="evidence" value="ECO:0007669"/>
    <property type="project" value="TreeGrafter"/>
</dbReference>
<feature type="domain" description="AB hydrolase-1" evidence="2">
    <location>
        <begin position="65"/>
        <end position="304"/>
    </location>
</feature>
<organism evidence="3 4">
    <name type="scientific">Hyphomicrobium facile</name>
    <dbReference type="NCBI Taxonomy" id="51670"/>
    <lineage>
        <taxon>Bacteria</taxon>
        <taxon>Pseudomonadati</taxon>
        <taxon>Pseudomonadota</taxon>
        <taxon>Alphaproteobacteria</taxon>
        <taxon>Hyphomicrobiales</taxon>
        <taxon>Hyphomicrobiaceae</taxon>
        <taxon>Hyphomicrobium</taxon>
    </lineage>
</organism>
<dbReference type="PANTHER" id="PTHR43798">
    <property type="entry name" value="MONOACYLGLYCEROL LIPASE"/>
    <property type="match status" value="1"/>
</dbReference>
<gene>
    <name evidence="3" type="ORF">SAMN04488557_1144</name>
</gene>
<evidence type="ECO:0000313" key="3">
    <source>
        <dbReference type="EMBL" id="SFV28995.1"/>
    </source>
</evidence>
<protein>
    <submittedName>
        <fullName evidence="3">Pimeloyl-ACP methyl ester carboxylesterase</fullName>
    </submittedName>
</protein>
<feature type="chain" id="PRO_5011493990" evidence="1">
    <location>
        <begin position="33"/>
        <end position="391"/>
    </location>
</feature>
<keyword evidence="4" id="KW-1185">Reference proteome</keyword>
<dbReference type="Proteomes" id="UP000199423">
    <property type="component" value="Unassembled WGS sequence"/>
</dbReference>
<feature type="signal peptide" evidence="1">
    <location>
        <begin position="1"/>
        <end position="32"/>
    </location>
</feature>
<dbReference type="EMBL" id="FPCH01000001">
    <property type="protein sequence ID" value="SFV28995.1"/>
    <property type="molecule type" value="Genomic_DNA"/>
</dbReference>
<dbReference type="InterPro" id="IPR029058">
    <property type="entry name" value="AB_hydrolase_fold"/>
</dbReference>
<dbReference type="InterPro" id="IPR050266">
    <property type="entry name" value="AB_hydrolase_sf"/>
</dbReference>
<evidence type="ECO:0000259" key="2">
    <source>
        <dbReference type="Pfam" id="PF00561"/>
    </source>
</evidence>
<dbReference type="PRINTS" id="PR00111">
    <property type="entry name" value="ABHYDROLASE"/>
</dbReference>
<dbReference type="GO" id="GO:0016020">
    <property type="term" value="C:membrane"/>
    <property type="evidence" value="ECO:0007669"/>
    <property type="project" value="TreeGrafter"/>
</dbReference>
<accession>A0A1I7N2Z7</accession>
<dbReference type="STRING" id="51670.SAMN04488557_1144"/>
<keyword evidence="1" id="KW-0732">Signal</keyword>
<proteinExistence type="predicted"/>
<dbReference type="PANTHER" id="PTHR43798:SF5">
    <property type="entry name" value="MONOACYLGLYCEROL LIPASE ABHD6"/>
    <property type="match status" value="1"/>
</dbReference>
<name>A0A1I7N2Z7_9HYPH</name>
<evidence type="ECO:0000256" key="1">
    <source>
        <dbReference type="SAM" id="SignalP"/>
    </source>
</evidence>
<evidence type="ECO:0000313" key="4">
    <source>
        <dbReference type="Proteomes" id="UP000199423"/>
    </source>
</evidence>
<dbReference type="GO" id="GO:0046464">
    <property type="term" value="P:acylglycerol catabolic process"/>
    <property type="evidence" value="ECO:0007669"/>
    <property type="project" value="TreeGrafter"/>
</dbReference>
<dbReference type="RefSeq" id="WP_092865317.1">
    <property type="nucleotide sequence ID" value="NZ_FPCH01000001.1"/>
</dbReference>
<dbReference type="OrthoDB" id="9780765at2"/>
<dbReference type="Pfam" id="PF00561">
    <property type="entry name" value="Abhydrolase_1"/>
    <property type="match status" value="1"/>
</dbReference>
<sequence>MTSITGITRAFAALAWFAAAPLVPFSVNVAKADEACTSVNVPRCVQKLPTGIDMAYVEVGPADGKPVILIHGLTDSARSWMLTMDALHKLDPKLRIIAVDLRGHGQSSMPDAKTCAAAPEACYRMSDLAGDVIAFMDEKGIHKADLAGHSMGSFVVQEIALTHPEMVGHAILNATGAKSVGNAALGDFVLNQTIEGAWKKSLEAQGKAFPADVYELTPLDADPKASEWIAANWTIDPAAEASFLEPYTPETAKTKLGTWIGATKGLLAQDNTARLESMSVPTLVMWATQDSIYLAKDQDEIKAALKAAAAKSGLTFYWKEYGKLPLPASGAQETDIGHNIQWSAAETVAKDINAFITTGAPTLDLVHSDAAPNFSKLIVEPGKGVVEKIGK</sequence>
<dbReference type="InterPro" id="IPR000073">
    <property type="entry name" value="AB_hydrolase_1"/>
</dbReference>
<dbReference type="SUPFAM" id="SSF53474">
    <property type="entry name" value="alpha/beta-Hydrolases"/>
    <property type="match status" value="1"/>
</dbReference>
<reference evidence="4" key="1">
    <citation type="submission" date="2016-10" db="EMBL/GenBank/DDBJ databases">
        <authorList>
            <person name="Varghese N."/>
            <person name="Submissions S."/>
        </authorList>
    </citation>
    <scope>NUCLEOTIDE SEQUENCE [LARGE SCALE GENOMIC DNA]</scope>
    <source>
        <strain evidence="4">DSM 1565</strain>
    </source>
</reference>
<dbReference type="Gene3D" id="3.40.50.1820">
    <property type="entry name" value="alpha/beta hydrolase"/>
    <property type="match status" value="1"/>
</dbReference>